<feature type="domain" description="NAD-dependent epimerase/dehydratase" evidence="3">
    <location>
        <begin position="5"/>
        <end position="242"/>
    </location>
</feature>
<dbReference type="Pfam" id="PF01370">
    <property type="entry name" value="Epimerase"/>
    <property type="match status" value="1"/>
</dbReference>
<comment type="similarity">
    <text evidence="2">Belongs to the NAD(P)-dependent epimerase/dehydratase family. Dihydroflavonol-4-reductase subfamily.</text>
</comment>
<dbReference type="PANTHER" id="PTHR10366">
    <property type="entry name" value="NAD DEPENDENT EPIMERASE/DEHYDRATASE"/>
    <property type="match status" value="1"/>
</dbReference>
<dbReference type="Gene3D" id="3.40.50.720">
    <property type="entry name" value="NAD(P)-binding Rossmann-like Domain"/>
    <property type="match status" value="1"/>
</dbReference>
<evidence type="ECO:0000313" key="5">
    <source>
        <dbReference type="Proteomes" id="UP001595891"/>
    </source>
</evidence>
<dbReference type="Proteomes" id="UP001595891">
    <property type="component" value="Unassembled WGS sequence"/>
</dbReference>
<evidence type="ECO:0000313" key="4">
    <source>
        <dbReference type="EMBL" id="MFC4585491.1"/>
    </source>
</evidence>
<sequence>MAETVLVTGGTGYVGGWCVVELLRRGFTVRTTVRSLSKEPAVRAAVSGAVDPGDRLTVVAADLTSDDGWDAAVAGCDYVLHVASPLGVDDPKDPDTLIVPARDGALRVLRAATRAGVKRVVLTSSTAAASPPLAGPDSVNDETVWTDTEDRRLNAYRKSKTISERAAWRFMEEHQGPTTLATVLPGAVLGPVLTPDNLGSAQVVDRLMKGSIPGVPRLGFTVVDVRDLADLHIRAMTSPEAAGQRFIGVTEFMWMAEIAEVLRSKLGTAASKVPTRRLPSFLLRAISLFDPAIRSVTPSLDHKHVYTSEKAQRLLDWHPRPAATTVVDCAESLTPQRGERVGG</sequence>
<dbReference type="InterPro" id="IPR050425">
    <property type="entry name" value="NAD(P)_dehydrat-like"/>
</dbReference>
<dbReference type="EMBL" id="JBHSFN010000002">
    <property type="protein sequence ID" value="MFC4585491.1"/>
    <property type="molecule type" value="Genomic_DNA"/>
</dbReference>
<name>A0ABV9E7K1_9ACTN</name>
<dbReference type="InterPro" id="IPR001509">
    <property type="entry name" value="Epimerase_deHydtase"/>
</dbReference>
<proteinExistence type="inferred from homology"/>
<reference evidence="5" key="1">
    <citation type="journal article" date="2019" name="Int. J. Syst. Evol. Microbiol.">
        <title>The Global Catalogue of Microorganisms (GCM) 10K type strain sequencing project: providing services to taxonomists for standard genome sequencing and annotation.</title>
        <authorList>
            <consortium name="The Broad Institute Genomics Platform"/>
            <consortium name="The Broad Institute Genome Sequencing Center for Infectious Disease"/>
            <person name="Wu L."/>
            <person name="Ma J."/>
        </authorList>
    </citation>
    <scope>NUCLEOTIDE SEQUENCE [LARGE SCALE GENOMIC DNA]</scope>
    <source>
        <strain evidence="5">CCUG 49560</strain>
    </source>
</reference>
<comment type="caution">
    <text evidence="4">The sequence shown here is derived from an EMBL/GenBank/DDBJ whole genome shotgun (WGS) entry which is preliminary data.</text>
</comment>
<dbReference type="PANTHER" id="PTHR10366:SF564">
    <property type="entry name" value="STEROL-4-ALPHA-CARBOXYLATE 3-DEHYDROGENASE, DECARBOXYLATING"/>
    <property type="match status" value="1"/>
</dbReference>
<dbReference type="InterPro" id="IPR036291">
    <property type="entry name" value="NAD(P)-bd_dom_sf"/>
</dbReference>
<evidence type="ECO:0000256" key="2">
    <source>
        <dbReference type="ARBA" id="ARBA00023445"/>
    </source>
</evidence>
<dbReference type="SUPFAM" id="SSF51735">
    <property type="entry name" value="NAD(P)-binding Rossmann-fold domains"/>
    <property type="match status" value="1"/>
</dbReference>
<keyword evidence="1" id="KW-0560">Oxidoreductase</keyword>
<evidence type="ECO:0000256" key="1">
    <source>
        <dbReference type="ARBA" id="ARBA00023002"/>
    </source>
</evidence>
<evidence type="ECO:0000259" key="3">
    <source>
        <dbReference type="Pfam" id="PF01370"/>
    </source>
</evidence>
<accession>A0ABV9E7K1</accession>
<gene>
    <name evidence="4" type="ORF">ACFO8L_05385</name>
</gene>
<organism evidence="4 5">
    <name type="scientific">Sphaerisporangium corydalis</name>
    <dbReference type="NCBI Taxonomy" id="1441875"/>
    <lineage>
        <taxon>Bacteria</taxon>
        <taxon>Bacillati</taxon>
        <taxon>Actinomycetota</taxon>
        <taxon>Actinomycetes</taxon>
        <taxon>Streptosporangiales</taxon>
        <taxon>Streptosporangiaceae</taxon>
        <taxon>Sphaerisporangium</taxon>
    </lineage>
</organism>
<protein>
    <submittedName>
        <fullName evidence="4">NAD-dependent epimerase/dehydratase family protein</fullName>
    </submittedName>
</protein>
<dbReference type="RefSeq" id="WP_262843074.1">
    <property type="nucleotide sequence ID" value="NZ_JANZYP010000015.1"/>
</dbReference>
<keyword evidence="5" id="KW-1185">Reference proteome</keyword>